<sequence length="103" mass="11232">MGIGMQIIYLGLPGSASLEAEAAIQLLRLQPFSAGFSDCRLEIEQVGQSCETSMYEVRLEVTTLTRGLRRIGRCVRDSAEAAIRCAFNRAVRVLAVVATRGNQ</sequence>
<organism evidence="1 2">
    <name type="scientific">Paraburkholderia terrae</name>
    <dbReference type="NCBI Taxonomy" id="311230"/>
    <lineage>
        <taxon>Bacteria</taxon>
        <taxon>Pseudomonadati</taxon>
        <taxon>Pseudomonadota</taxon>
        <taxon>Betaproteobacteria</taxon>
        <taxon>Burkholderiales</taxon>
        <taxon>Burkholderiaceae</taxon>
        <taxon>Paraburkholderia</taxon>
    </lineage>
</organism>
<evidence type="ECO:0000313" key="2">
    <source>
        <dbReference type="Proteomes" id="UP001319874"/>
    </source>
</evidence>
<protein>
    <recommendedName>
        <fullName evidence="3">Lipoprotein</fullName>
    </recommendedName>
</protein>
<proteinExistence type="predicted"/>
<gene>
    <name evidence="1" type="ORF">PTKU64_82380</name>
</gene>
<evidence type="ECO:0000313" key="1">
    <source>
        <dbReference type="EMBL" id="BCZ84563.1"/>
    </source>
</evidence>
<evidence type="ECO:0008006" key="3">
    <source>
        <dbReference type="Google" id="ProtNLM"/>
    </source>
</evidence>
<accession>A0ABN6JUP5</accession>
<reference evidence="1 2" key="1">
    <citation type="journal article" date="2022" name="Front. Microbiol.">
        <title>Identification and characterization of a novel class of self-sufficient cytochrome P450 hydroxylase involved in cyclohexanecarboxylate degradation in Paraburkholderia terrae strain KU-64.</title>
        <authorList>
            <person name="Yamamoto T."/>
            <person name="Hasegawa Y."/>
            <person name="Iwaki H."/>
        </authorList>
    </citation>
    <scope>NUCLEOTIDE SEQUENCE [LARGE SCALE GENOMIC DNA]</scope>
    <source>
        <strain evidence="1 2">KU-64</strain>
    </source>
</reference>
<dbReference type="Proteomes" id="UP001319874">
    <property type="component" value="Chromosome 4"/>
</dbReference>
<keyword evidence="2" id="KW-1185">Reference proteome</keyword>
<name>A0ABN6JUP5_9BURK</name>
<dbReference type="EMBL" id="AP024958">
    <property type="protein sequence ID" value="BCZ84563.1"/>
    <property type="molecule type" value="Genomic_DNA"/>
</dbReference>